<organism evidence="2 3">
    <name type="scientific">Rhododendron simsii</name>
    <name type="common">Sims's rhododendron</name>
    <dbReference type="NCBI Taxonomy" id="118357"/>
    <lineage>
        <taxon>Eukaryota</taxon>
        <taxon>Viridiplantae</taxon>
        <taxon>Streptophyta</taxon>
        <taxon>Embryophyta</taxon>
        <taxon>Tracheophyta</taxon>
        <taxon>Spermatophyta</taxon>
        <taxon>Magnoliopsida</taxon>
        <taxon>eudicotyledons</taxon>
        <taxon>Gunneridae</taxon>
        <taxon>Pentapetalae</taxon>
        <taxon>asterids</taxon>
        <taxon>Ericales</taxon>
        <taxon>Ericaceae</taxon>
        <taxon>Ericoideae</taxon>
        <taxon>Rhodoreae</taxon>
        <taxon>Rhododendron</taxon>
    </lineage>
</organism>
<proteinExistence type="predicted"/>
<dbReference type="OrthoDB" id="10510222at2759"/>
<sequence>MMEITRTGTITSVRWPARSWPSTIPSTTEPSTNIEPREATAHTEKPNRRNAIHKTASTSAVHHCQWALAANGGQQNDPEVVNSQKASLVNRQAQVVLPQTRRQLDHLMDKTVSNVNQDDQMKALEAQLDGLVE</sequence>
<keyword evidence="3" id="KW-1185">Reference proteome</keyword>
<reference evidence="2" key="1">
    <citation type="submission" date="2019-11" db="EMBL/GenBank/DDBJ databases">
        <authorList>
            <person name="Liu Y."/>
            <person name="Hou J."/>
            <person name="Li T.-Q."/>
            <person name="Guan C.-H."/>
            <person name="Wu X."/>
            <person name="Wu H.-Z."/>
            <person name="Ling F."/>
            <person name="Zhang R."/>
            <person name="Shi X.-G."/>
            <person name="Ren J.-P."/>
            <person name="Chen E.-F."/>
            <person name="Sun J.-M."/>
        </authorList>
    </citation>
    <scope>NUCLEOTIDE SEQUENCE</scope>
    <source>
        <strain evidence="2">Adult_tree_wgs_1</strain>
        <tissue evidence="2">Leaves</tissue>
    </source>
</reference>
<dbReference type="AlphaFoldDB" id="A0A834HIU9"/>
<name>A0A834HIU9_RHOSS</name>
<evidence type="ECO:0000313" key="2">
    <source>
        <dbReference type="EMBL" id="KAF7154732.1"/>
    </source>
</evidence>
<gene>
    <name evidence="2" type="ORF">RHSIM_Rhsim01G0238500</name>
</gene>
<protein>
    <submittedName>
        <fullName evidence="2">Uncharacterized protein</fullName>
    </submittedName>
</protein>
<feature type="region of interest" description="Disordered" evidence="1">
    <location>
        <begin position="17"/>
        <end position="49"/>
    </location>
</feature>
<feature type="compositionally biased region" description="Low complexity" evidence="1">
    <location>
        <begin position="19"/>
        <end position="32"/>
    </location>
</feature>
<evidence type="ECO:0000313" key="3">
    <source>
        <dbReference type="Proteomes" id="UP000626092"/>
    </source>
</evidence>
<dbReference type="Proteomes" id="UP000626092">
    <property type="component" value="Unassembled WGS sequence"/>
</dbReference>
<comment type="caution">
    <text evidence="2">The sequence shown here is derived from an EMBL/GenBank/DDBJ whole genome shotgun (WGS) entry which is preliminary data.</text>
</comment>
<evidence type="ECO:0000256" key="1">
    <source>
        <dbReference type="SAM" id="MobiDB-lite"/>
    </source>
</evidence>
<accession>A0A834HIU9</accession>
<feature type="compositionally biased region" description="Basic and acidic residues" evidence="1">
    <location>
        <begin position="35"/>
        <end position="47"/>
    </location>
</feature>
<dbReference type="EMBL" id="WJXA01000001">
    <property type="protein sequence ID" value="KAF7154732.1"/>
    <property type="molecule type" value="Genomic_DNA"/>
</dbReference>